<organism evidence="3 4">
    <name type="scientific">Keguizhuia sedimenti</name>
    <dbReference type="NCBI Taxonomy" id="3064264"/>
    <lineage>
        <taxon>Bacteria</taxon>
        <taxon>Pseudomonadati</taxon>
        <taxon>Pseudomonadota</taxon>
        <taxon>Betaproteobacteria</taxon>
        <taxon>Burkholderiales</taxon>
        <taxon>Oxalobacteraceae</taxon>
        <taxon>Keguizhuia</taxon>
    </lineage>
</organism>
<proteinExistence type="predicted"/>
<evidence type="ECO:0000256" key="2">
    <source>
        <dbReference type="SAM" id="SignalP"/>
    </source>
</evidence>
<evidence type="ECO:0000256" key="1">
    <source>
        <dbReference type="SAM" id="MobiDB-lite"/>
    </source>
</evidence>
<dbReference type="EC" id="3.2.1.-" evidence="3"/>
<accession>A0ABU1BPR6</accession>
<gene>
    <name evidence="3" type="ORF">Q8A64_08480</name>
</gene>
<keyword evidence="2" id="KW-0732">Signal</keyword>
<keyword evidence="4" id="KW-1185">Reference proteome</keyword>
<feature type="region of interest" description="Disordered" evidence="1">
    <location>
        <begin position="385"/>
        <end position="408"/>
    </location>
</feature>
<sequence>MWLFVWAILIGVVSAHASDDAEAFAWQAIEEIAAGNGEKGSWRQNDSRYDYVDDPAVAMDERGNIAVAWVEQKRKDVIFRIVAADDRKGTGQKIKGKEVTQAVNISRSPDTFSWLPRIVYSPRDPQKIFIIWQEIIFSGASHGGEIFFARSGDGGKSFGTPVNVSHSFGGDGKGRINKDVWHNGSYDLAVGPDGSIYVVWTEYDGMLWIARSRDGGKRFSEPRQLAGSRDQPARGPSIAVGREGAIYLAWTTGETDAADILIARSDDQGASFSAPQAVGASATYSDAPKLAVDSQGCLHLAYAESDGDAFGNYHVRYTRSFDGASSFEEGRSISAPLPAKISGTAFPSIAVGAGGTVVLTSELYPGKNERPRGLGIAVSSDGGRTFGASRTVPGSADPKGGGNGSHQGLLMEKVSLGADGTLAIVNSSLKPGSHSRVWLMRGKLIR</sequence>
<name>A0ABU1BPR6_9BURK</name>
<comment type="caution">
    <text evidence="3">The sequence shown here is derived from an EMBL/GenBank/DDBJ whole genome shotgun (WGS) entry which is preliminary data.</text>
</comment>
<keyword evidence="3" id="KW-0326">Glycosidase</keyword>
<keyword evidence="3" id="KW-0378">Hydrolase</keyword>
<dbReference type="CDD" id="cd15482">
    <property type="entry name" value="Sialidase_non-viral"/>
    <property type="match status" value="1"/>
</dbReference>
<evidence type="ECO:0000313" key="4">
    <source>
        <dbReference type="Proteomes" id="UP001225596"/>
    </source>
</evidence>
<dbReference type="Gene3D" id="2.120.10.10">
    <property type="match status" value="1"/>
</dbReference>
<feature type="region of interest" description="Disordered" evidence="1">
    <location>
        <begin position="217"/>
        <end position="237"/>
    </location>
</feature>
<dbReference type="Proteomes" id="UP001225596">
    <property type="component" value="Unassembled WGS sequence"/>
</dbReference>
<protein>
    <submittedName>
        <fullName evidence="3">Sialidase family protein</fullName>
        <ecNumber evidence="3">3.2.1.-</ecNumber>
    </submittedName>
</protein>
<dbReference type="EMBL" id="JAUYVH010000003">
    <property type="protein sequence ID" value="MDQ9170446.1"/>
    <property type="molecule type" value="Genomic_DNA"/>
</dbReference>
<dbReference type="GO" id="GO:0016798">
    <property type="term" value="F:hydrolase activity, acting on glycosyl bonds"/>
    <property type="evidence" value="ECO:0007669"/>
    <property type="project" value="UniProtKB-KW"/>
</dbReference>
<feature type="chain" id="PRO_5047297035" evidence="2">
    <location>
        <begin position="18"/>
        <end position="446"/>
    </location>
</feature>
<dbReference type="RefSeq" id="WP_338436367.1">
    <property type="nucleotide sequence ID" value="NZ_JAUYVH010000003.1"/>
</dbReference>
<dbReference type="SUPFAM" id="SSF50939">
    <property type="entry name" value="Sialidases"/>
    <property type="match status" value="1"/>
</dbReference>
<feature type="signal peptide" evidence="2">
    <location>
        <begin position="1"/>
        <end position="17"/>
    </location>
</feature>
<reference evidence="3 4" key="1">
    <citation type="submission" date="2023-08" db="EMBL/GenBank/DDBJ databases">
        <title>Oxalobacteraceae gen .nov., isolated from river sludge outside the plant.</title>
        <authorList>
            <person name="Zhao S.Y."/>
        </authorList>
    </citation>
    <scope>NUCLEOTIDE SEQUENCE [LARGE SCALE GENOMIC DNA]</scope>
    <source>
        <strain evidence="3 4">R-40</strain>
    </source>
</reference>
<evidence type="ECO:0000313" key="3">
    <source>
        <dbReference type="EMBL" id="MDQ9170446.1"/>
    </source>
</evidence>
<dbReference type="InterPro" id="IPR036278">
    <property type="entry name" value="Sialidase_sf"/>
</dbReference>